<feature type="compositionally biased region" description="Low complexity" evidence="1">
    <location>
        <begin position="13"/>
        <end position="24"/>
    </location>
</feature>
<proteinExistence type="predicted"/>
<dbReference type="EMBL" id="LAZP02000170">
    <property type="protein sequence ID" value="PFH59825.1"/>
    <property type="molecule type" value="Genomic_DNA"/>
</dbReference>
<dbReference type="OrthoDB" id="5230713at2759"/>
<protein>
    <submittedName>
        <fullName evidence="2">Uncharacterized protein</fullName>
    </submittedName>
</protein>
<dbReference type="STRING" id="268505.A0A2A9PE94"/>
<name>A0A2A9PE94_OPHUN</name>
<sequence>MATTASPLPVRQSSTSSSCSPSPSFFQLPNKKRRQNRPIEHDDDVSEQTAVLQEEASLRTQALVYLDDFLHNSKWTDQLDQIAIVQEAVPTMPELNSYGDMDEKEGTRVCRRLFKAVVVWDELGHNLWRTLRAASEQRKLVQRQFEGSLKATSGDMFHPAAFTSRRRPSRRSSEDSYDSAFSQLSLESTRESTLSSADGKRRLRMSKKLSISSTSSSQRSSSELESAALECQASSDSSRHSHQDSVADQSHMLDATSRVDAPLPPPPKIHWPAAMKRTLGVFGDGRTGPATATSMRQRSHSSHSSHPRPEATRSAVVASNFF</sequence>
<comment type="caution">
    <text evidence="2">The sequence shown here is derived from an EMBL/GenBank/DDBJ whole genome shotgun (WGS) entry which is preliminary data.</text>
</comment>
<evidence type="ECO:0000313" key="2">
    <source>
        <dbReference type="EMBL" id="PFH59825.1"/>
    </source>
</evidence>
<keyword evidence="3" id="KW-1185">Reference proteome</keyword>
<reference evidence="2 3" key="1">
    <citation type="journal article" date="2015" name="BMC Genomics">
        <title>Gene expression during zombie ant biting behavior reflects the complexity underlying fungal parasitic behavioral manipulation.</title>
        <authorList>
            <person name="de Bekker C."/>
            <person name="Ohm R.A."/>
            <person name="Loreto R.G."/>
            <person name="Sebastian A."/>
            <person name="Albert I."/>
            <person name="Merrow M."/>
            <person name="Brachmann A."/>
            <person name="Hughes D.P."/>
        </authorList>
    </citation>
    <scope>NUCLEOTIDE SEQUENCE [LARGE SCALE GENOMIC DNA]</scope>
    <source>
        <strain evidence="2 3">SC16a</strain>
    </source>
</reference>
<feature type="compositionally biased region" description="Basic residues" evidence="1">
    <location>
        <begin position="297"/>
        <end position="306"/>
    </location>
</feature>
<gene>
    <name evidence="2" type="ORF">XA68_11843</name>
</gene>
<reference evidence="2 3" key="2">
    <citation type="journal article" date="2017" name="Sci. Rep.">
        <title>Ant-infecting Ophiocordyceps genomes reveal a high diversity of potential behavioral manipulation genes and a possible major role for enterotoxins.</title>
        <authorList>
            <person name="de Bekker C."/>
            <person name="Ohm R.A."/>
            <person name="Evans H.C."/>
            <person name="Brachmann A."/>
            <person name="Hughes D.P."/>
        </authorList>
    </citation>
    <scope>NUCLEOTIDE SEQUENCE [LARGE SCALE GENOMIC DNA]</scope>
    <source>
        <strain evidence="2 3">SC16a</strain>
    </source>
</reference>
<evidence type="ECO:0000313" key="3">
    <source>
        <dbReference type="Proteomes" id="UP000037136"/>
    </source>
</evidence>
<accession>A0A2A9PE94</accession>
<feature type="region of interest" description="Disordered" evidence="1">
    <location>
        <begin position="156"/>
        <end position="248"/>
    </location>
</feature>
<dbReference type="AlphaFoldDB" id="A0A2A9PE94"/>
<feature type="region of interest" description="Disordered" evidence="1">
    <location>
        <begin position="280"/>
        <end position="322"/>
    </location>
</feature>
<organism evidence="2 3">
    <name type="scientific">Ophiocordyceps unilateralis</name>
    <name type="common">Zombie-ant fungus</name>
    <name type="synonym">Torrubia unilateralis</name>
    <dbReference type="NCBI Taxonomy" id="268505"/>
    <lineage>
        <taxon>Eukaryota</taxon>
        <taxon>Fungi</taxon>
        <taxon>Dikarya</taxon>
        <taxon>Ascomycota</taxon>
        <taxon>Pezizomycotina</taxon>
        <taxon>Sordariomycetes</taxon>
        <taxon>Hypocreomycetidae</taxon>
        <taxon>Hypocreales</taxon>
        <taxon>Ophiocordycipitaceae</taxon>
        <taxon>Ophiocordyceps</taxon>
    </lineage>
</organism>
<evidence type="ECO:0000256" key="1">
    <source>
        <dbReference type="SAM" id="MobiDB-lite"/>
    </source>
</evidence>
<feature type="region of interest" description="Disordered" evidence="1">
    <location>
        <begin position="1"/>
        <end position="46"/>
    </location>
</feature>
<feature type="compositionally biased region" description="Low complexity" evidence="1">
    <location>
        <begin position="208"/>
        <end position="236"/>
    </location>
</feature>
<feature type="compositionally biased region" description="Low complexity" evidence="1">
    <location>
        <begin position="182"/>
        <end position="196"/>
    </location>
</feature>
<dbReference type="Proteomes" id="UP000037136">
    <property type="component" value="Unassembled WGS sequence"/>
</dbReference>